<dbReference type="InterPro" id="IPR013767">
    <property type="entry name" value="PAS_fold"/>
</dbReference>
<dbReference type="InterPro" id="IPR013656">
    <property type="entry name" value="PAS_4"/>
</dbReference>
<dbReference type="Pfam" id="PF13185">
    <property type="entry name" value="GAF_2"/>
    <property type="match status" value="2"/>
</dbReference>
<dbReference type="Pfam" id="PF13426">
    <property type="entry name" value="PAS_9"/>
    <property type="match status" value="1"/>
</dbReference>
<evidence type="ECO:0000259" key="9">
    <source>
        <dbReference type="PROSITE" id="PS50110"/>
    </source>
</evidence>
<dbReference type="InterPro" id="IPR036890">
    <property type="entry name" value="HATPase_C_sf"/>
</dbReference>
<evidence type="ECO:0000256" key="6">
    <source>
        <dbReference type="PROSITE-ProRule" id="PRU00169"/>
    </source>
</evidence>
<keyword evidence="5" id="KW-0418">Kinase</keyword>
<dbReference type="CDD" id="cd00075">
    <property type="entry name" value="HATPase"/>
    <property type="match status" value="1"/>
</dbReference>
<sequence length="1019" mass="111197">MSTAADTASALDVLDGDVDCVVATDTVAGDPLDLLESVRRRWPALPVFLLAEDGDEALASEAVAAGVDGYVPTSAGPDVLRDRIAAVVEPEDSLPLDSELDRLRLVYEQAPLAVVEVDADGHITAWNDGAADIFGYEASEAIGEPVVELLVPPDEREAVRPIADAALSPDGEVPSVNVNRNVTADGTELTCEWYNTTLTDDGTVLGALSFVQDVSDRVNRRETVESLQAMTSELVGVEEPTRVADFAVEAARTVLDQPYAGVFFYDDYSEVLVPVSATDEVASHFDEPTTLGADDGLVWNAFENGETAVINEAATARTAIPPSLDLESAIVVPLGDHGILVFGARARNAFDRTDVQMVNILASTTQAALDRSTRERDLKRHQTIVEAAGDGVFALDESGHFHAVNDVLAEMTGYEREDLIGRHVDEVLPREHIERGREEFAALSDGETRTFELDFGDEEVVEYEATIAVLPQETTFEGTAVVVRDISARKRMEAELVEQKRKIEALHAIASDLDDCETRDEIWALTVEAAERVLDFDICCVDEVADDFLVSRALSSEIEPEGYSERAPITQGLAGKTHRTGESFLIDDVTADNAAEPEDRTYRSLLSVPVGDEGVFQAVSDEVDAFDRTDLELTELLLTHVADALERASFEAELKDERDRFAALFQNVPDPVVYAVHEDGYPTVVEINSAFEQVFGYDADEIVGGNLDEFIVPPDRETESDHINDQAYRGELVEREVKRRTTDGLRDFLMTVVPVDLDESSPRTFGVYTDITERKERQKRVEILNRVLRHDLRNGMNIIKGSAEMLGDVVDGTAAIGYSETIIDRADDLISLAEKTRAVERTLDRDHAATGPVNVHESVSTSIAQVAEEHPEAEFTTDLPESAQVRADDLLRTAIFHVIENAVEHNDTGTPNVHVSARRGETDPDVLQVSVADDGPGIPASERALISEEQEITQLRHASGLGLWLVNWVVTQSGGWISFEDNEPRGSVVTLHVPLAMSSASEASDERTGTGENETTPVE</sequence>
<dbReference type="InterPro" id="IPR011006">
    <property type="entry name" value="CheY-like_superfamily"/>
</dbReference>
<dbReference type="InterPro" id="IPR035965">
    <property type="entry name" value="PAS-like_dom_sf"/>
</dbReference>
<gene>
    <name evidence="11" type="ORF">ACFSBL_16975</name>
</gene>
<comment type="caution">
    <text evidence="6">Lacks conserved residue(s) required for the propagation of feature annotation.</text>
</comment>
<dbReference type="Proteomes" id="UP001597034">
    <property type="component" value="Unassembled WGS sequence"/>
</dbReference>
<dbReference type="InterPro" id="IPR052162">
    <property type="entry name" value="Sensor_kinase/Photoreceptor"/>
</dbReference>
<dbReference type="SMART" id="SM00091">
    <property type="entry name" value="PAS"/>
    <property type="match status" value="3"/>
</dbReference>
<evidence type="ECO:0000313" key="12">
    <source>
        <dbReference type="Proteomes" id="UP001597034"/>
    </source>
</evidence>
<dbReference type="PROSITE" id="PS50112">
    <property type="entry name" value="PAS"/>
    <property type="match status" value="3"/>
</dbReference>
<feature type="domain" description="PAS" evidence="10">
    <location>
        <begin position="377"/>
        <end position="447"/>
    </location>
</feature>
<dbReference type="SMART" id="SM00065">
    <property type="entry name" value="GAF"/>
    <property type="match status" value="2"/>
</dbReference>
<dbReference type="Gene3D" id="3.30.450.20">
    <property type="entry name" value="PAS domain"/>
    <property type="match status" value="3"/>
</dbReference>
<evidence type="ECO:0000259" key="8">
    <source>
        <dbReference type="PROSITE" id="PS50109"/>
    </source>
</evidence>
<dbReference type="SMART" id="SM00387">
    <property type="entry name" value="HATPase_c"/>
    <property type="match status" value="1"/>
</dbReference>
<feature type="compositionally biased region" description="Polar residues" evidence="7">
    <location>
        <begin position="1010"/>
        <end position="1019"/>
    </location>
</feature>
<dbReference type="NCBIfam" id="TIGR00229">
    <property type="entry name" value="sensory_box"/>
    <property type="match status" value="3"/>
</dbReference>
<dbReference type="InterPro" id="IPR001789">
    <property type="entry name" value="Sig_transdc_resp-reg_receiver"/>
</dbReference>
<organism evidence="11 12">
    <name type="scientific">Haloarchaeobius litoreus</name>
    <dbReference type="NCBI Taxonomy" id="755306"/>
    <lineage>
        <taxon>Archaea</taxon>
        <taxon>Methanobacteriati</taxon>
        <taxon>Methanobacteriota</taxon>
        <taxon>Stenosarchaea group</taxon>
        <taxon>Halobacteria</taxon>
        <taxon>Halobacteriales</taxon>
        <taxon>Halorubellaceae</taxon>
        <taxon>Haloarchaeobius</taxon>
    </lineage>
</organism>
<evidence type="ECO:0000256" key="1">
    <source>
        <dbReference type="ARBA" id="ARBA00000085"/>
    </source>
</evidence>
<dbReference type="Pfam" id="PF08448">
    <property type="entry name" value="PAS_4"/>
    <property type="match status" value="1"/>
</dbReference>
<feature type="domain" description="Histidine kinase" evidence="8">
    <location>
        <begin position="787"/>
        <end position="997"/>
    </location>
</feature>
<dbReference type="Pfam" id="PF02518">
    <property type="entry name" value="HATPase_c"/>
    <property type="match status" value="1"/>
</dbReference>
<evidence type="ECO:0000256" key="4">
    <source>
        <dbReference type="ARBA" id="ARBA00022679"/>
    </source>
</evidence>
<dbReference type="InterPro" id="IPR029016">
    <property type="entry name" value="GAF-like_dom_sf"/>
</dbReference>
<dbReference type="SUPFAM" id="SSF55781">
    <property type="entry name" value="GAF domain-like"/>
    <property type="match status" value="2"/>
</dbReference>
<comment type="caution">
    <text evidence="11">The sequence shown here is derived from an EMBL/GenBank/DDBJ whole genome shotgun (WGS) entry which is preliminary data.</text>
</comment>
<dbReference type="SUPFAM" id="SSF52172">
    <property type="entry name" value="CheY-like"/>
    <property type="match status" value="1"/>
</dbReference>
<evidence type="ECO:0000259" key="10">
    <source>
        <dbReference type="PROSITE" id="PS50112"/>
    </source>
</evidence>
<dbReference type="CDD" id="cd00130">
    <property type="entry name" value="PAS"/>
    <property type="match status" value="3"/>
</dbReference>
<dbReference type="InterPro" id="IPR001610">
    <property type="entry name" value="PAC"/>
</dbReference>
<evidence type="ECO:0000256" key="5">
    <source>
        <dbReference type="ARBA" id="ARBA00022777"/>
    </source>
</evidence>
<comment type="catalytic activity">
    <reaction evidence="1">
        <text>ATP + protein L-histidine = ADP + protein N-phospho-L-histidine.</text>
        <dbReference type="EC" id="2.7.13.3"/>
    </reaction>
</comment>
<keyword evidence="12" id="KW-1185">Reference proteome</keyword>
<dbReference type="InterPro" id="IPR004358">
    <property type="entry name" value="Sig_transdc_His_kin-like_C"/>
</dbReference>
<dbReference type="EC" id="2.7.13.3" evidence="2"/>
<keyword evidence="4" id="KW-0808">Transferase</keyword>
<dbReference type="GO" id="GO:0004673">
    <property type="term" value="F:protein histidine kinase activity"/>
    <property type="evidence" value="ECO:0007669"/>
    <property type="project" value="UniProtKB-EC"/>
</dbReference>
<protein>
    <recommendedName>
        <fullName evidence="2">histidine kinase</fullName>
        <ecNumber evidence="2">2.7.13.3</ecNumber>
    </recommendedName>
</protein>
<dbReference type="Gene3D" id="3.40.50.2300">
    <property type="match status" value="1"/>
</dbReference>
<feature type="region of interest" description="Disordered" evidence="7">
    <location>
        <begin position="998"/>
        <end position="1019"/>
    </location>
</feature>
<evidence type="ECO:0000256" key="2">
    <source>
        <dbReference type="ARBA" id="ARBA00012438"/>
    </source>
</evidence>
<feature type="domain" description="PAS" evidence="10">
    <location>
        <begin position="99"/>
        <end position="170"/>
    </location>
</feature>
<evidence type="ECO:0000256" key="7">
    <source>
        <dbReference type="SAM" id="MobiDB-lite"/>
    </source>
</evidence>
<dbReference type="Pfam" id="PF00989">
    <property type="entry name" value="PAS"/>
    <property type="match status" value="1"/>
</dbReference>
<dbReference type="AlphaFoldDB" id="A0ABD6DMP1"/>
<dbReference type="PANTHER" id="PTHR43304">
    <property type="entry name" value="PHYTOCHROME-LIKE PROTEIN CPH1"/>
    <property type="match status" value="1"/>
</dbReference>
<feature type="domain" description="Response regulatory" evidence="9">
    <location>
        <begin position="1"/>
        <end position="88"/>
    </location>
</feature>
<evidence type="ECO:0000256" key="3">
    <source>
        <dbReference type="ARBA" id="ARBA00022553"/>
    </source>
</evidence>
<proteinExistence type="predicted"/>
<dbReference type="PROSITE" id="PS50109">
    <property type="entry name" value="HIS_KIN"/>
    <property type="match status" value="1"/>
</dbReference>
<dbReference type="Gene3D" id="3.30.450.40">
    <property type="match status" value="2"/>
</dbReference>
<dbReference type="SMART" id="SM00086">
    <property type="entry name" value="PAC"/>
    <property type="match status" value="2"/>
</dbReference>
<dbReference type="SUPFAM" id="SSF47384">
    <property type="entry name" value="Homodimeric domain of signal transducing histidine kinase"/>
    <property type="match status" value="1"/>
</dbReference>
<keyword evidence="3" id="KW-0597">Phosphoprotein</keyword>
<accession>A0ABD6DMP1</accession>
<reference evidence="11 12" key="1">
    <citation type="journal article" date="2019" name="Int. J. Syst. Evol. Microbiol.">
        <title>The Global Catalogue of Microorganisms (GCM) 10K type strain sequencing project: providing services to taxonomists for standard genome sequencing and annotation.</title>
        <authorList>
            <consortium name="The Broad Institute Genomics Platform"/>
            <consortium name="The Broad Institute Genome Sequencing Center for Infectious Disease"/>
            <person name="Wu L."/>
            <person name="Ma J."/>
        </authorList>
    </citation>
    <scope>NUCLEOTIDE SEQUENCE [LARGE SCALE GENOMIC DNA]</scope>
    <source>
        <strain evidence="11 12">CGMCC 1.10390</strain>
    </source>
</reference>
<dbReference type="InterPro" id="IPR000014">
    <property type="entry name" value="PAS"/>
</dbReference>
<dbReference type="Gene3D" id="3.30.565.10">
    <property type="entry name" value="Histidine kinase-like ATPase, C-terminal domain"/>
    <property type="match status" value="1"/>
</dbReference>
<dbReference type="EMBL" id="JBHUDO010000003">
    <property type="protein sequence ID" value="MFD1647383.1"/>
    <property type="molecule type" value="Genomic_DNA"/>
</dbReference>
<name>A0ABD6DMP1_9EURY</name>
<dbReference type="InterPro" id="IPR003018">
    <property type="entry name" value="GAF"/>
</dbReference>
<evidence type="ECO:0000313" key="11">
    <source>
        <dbReference type="EMBL" id="MFD1647383.1"/>
    </source>
</evidence>
<dbReference type="PANTHER" id="PTHR43304:SF1">
    <property type="entry name" value="PAC DOMAIN-CONTAINING PROTEIN"/>
    <property type="match status" value="1"/>
</dbReference>
<feature type="domain" description="PAS" evidence="10">
    <location>
        <begin position="657"/>
        <end position="730"/>
    </location>
</feature>
<dbReference type="InterPro" id="IPR005467">
    <property type="entry name" value="His_kinase_dom"/>
</dbReference>
<dbReference type="InterPro" id="IPR003594">
    <property type="entry name" value="HATPase_dom"/>
</dbReference>
<dbReference type="PROSITE" id="PS50110">
    <property type="entry name" value="RESPONSE_REGULATORY"/>
    <property type="match status" value="1"/>
</dbReference>
<dbReference type="SUPFAM" id="SSF55785">
    <property type="entry name" value="PYP-like sensor domain (PAS domain)"/>
    <property type="match status" value="3"/>
</dbReference>
<dbReference type="SUPFAM" id="SSF55874">
    <property type="entry name" value="ATPase domain of HSP90 chaperone/DNA topoisomerase II/histidine kinase"/>
    <property type="match status" value="1"/>
</dbReference>
<dbReference type="InterPro" id="IPR036097">
    <property type="entry name" value="HisK_dim/P_sf"/>
</dbReference>
<dbReference type="PRINTS" id="PR00344">
    <property type="entry name" value="BCTRLSENSOR"/>
</dbReference>